<dbReference type="EMBL" id="DF846343">
    <property type="protein sequence ID" value="GAT50200.1"/>
    <property type="molecule type" value="Genomic_DNA"/>
</dbReference>
<evidence type="ECO:0008006" key="7">
    <source>
        <dbReference type="Google" id="ProtNLM"/>
    </source>
</evidence>
<evidence type="ECO:0000256" key="1">
    <source>
        <dbReference type="ARBA" id="ARBA00004123"/>
    </source>
</evidence>
<gene>
    <name evidence="5" type="ORF">MCHLO_07469</name>
</gene>
<keyword evidence="3" id="KW-0813">Transport</keyword>
<dbReference type="PANTHER" id="PTHR12363:SF33">
    <property type="entry name" value="IMPORTIN-13"/>
    <property type="match status" value="1"/>
</dbReference>
<dbReference type="InterPro" id="IPR051345">
    <property type="entry name" value="Importin_beta-like_NTR"/>
</dbReference>
<evidence type="ECO:0000256" key="4">
    <source>
        <dbReference type="ARBA" id="ARBA00023242"/>
    </source>
</evidence>
<dbReference type="Pfam" id="PF18806">
    <property type="entry name" value="Importin_rep_3"/>
    <property type="match status" value="1"/>
</dbReference>
<keyword evidence="6" id="KW-1185">Reference proteome</keyword>
<dbReference type="InterPro" id="IPR040520">
    <property type="entry name" value="Importin_rep_3"/>
</dbReference>
<dbReference type="Proteomes" id="UP000815677">
    <property type="component" value="Unassembled WGS sequence"/>
</dbReference>
<sequence length="1162" mass="125346">MEDASGSEALSAADLALAISLIQAAYNPATVNTAAIEQFQNSLEQMQRTRAAWGLIVPLLGHDDPNVQFFGAHTAHVKISRGELDSLAPNERDGLKNTLLALVGVPGRKAFVQKKLYGALTALAIRLVPGHPSAWEGWLEETVRAMVAGGLGSAEIHRFLAGAAEDYSSANLLPQSRIDVQESLRIAGPMVLQSIVTVVTAPPPDPSALQASLECLLAWYPTRLIPDTDLIPLVPPLIALLDHPNAPSSDTLCEILSRPPTNWSPSVLIEPMLLWLARTATPWYQPHRDSAPWYPTEPVASVNPLREYAKLIDSLGEAAVEWIAAHLVDYSPCESSGIHTRASLAQLLLRLMVALTASDDGGAVLAEWRDPPADESELDDDFAPEKSGSSTLAFWYLLQEALWDIQPANLQTQESSRAQTPTLDDPEAIRGLGGVGGTPFTPSINRVGSYSFGVASKASEANDIATAANKARTAHTVAAYVAVVQILRRKCVWRRSWLTNEGGGTGRSDKEWRERESRFTHFRREVGDTLVNAFYILRNDLLDFYLTDAMGRLERGEPWEEVEASLDCLDNVNEAVDLDALGRDIDTGAQASPTFTRIFGGELWSRLPTSAVAPNGLHPREQALHKAAINRLRITGMQLIDTYATYFTHRPPNELSGPLHFILGALWDEDTQVGIEAAVAFRGLCDANRQALTSQIDSLAAVHARLDHVPVRAFRPERVYAKRDKQDGFRHKVLQAIASVIEALPPAQEIGPLESMLTPLVHKLKTAIDAAATHPQAARAVAIQHFDIIAAIAKGLTRATDGLGGGDELVGDDGEPSSQIAAMRAAREDPRMAGARDRIFACIARMAEIWSEDAEVAVMLSDLFKAITALPDDITLISLPPAPLLGIVCQAATRKITATWLSLAAILIGQLNPPPLLLSDKSGPTQEAEECVSNALKILVSAGLAMFAGGPAGAGTGIMEPDVVQDFFVCMDRVAQDFTTAFCVLPDGVFDALVQCATSALAMQERYSLVAAANFLGTLIHRTALFAVLSPDLLKQLQAHIIRVHGRSIMRAVLAGFAGAAPRSAANNLLELLGGIVSRWDEQAVEQALGHKIPGGARAWAAEIVFADDFYPSRADAAAKERFVKTLMSSRSVKKTKEAANQFVIVAWGLEGSTFGYSSLTE</sequence>
<reference evidence="5" key="1">
    <citation type="submission" date="2014-09" db="EMBL/GenBank/DDBJ databases">
        <title>Genome sequence of the luminous mushroom Mycena chlorophos for searching fungal bioluminescence genes.</title>
        <authorList>
            <person name="Tanaka Y."/>
            <person name="Kasuga D."/>
            <person name="Oba Y."/>
            <person name="Hase S."/>
            <person name="Sato K."/>
            <person name="Oba Y."/>
            <person name="Sakakibara Y."/>
        </authorList>
    </citation>
    <scope>NUCLEOTIDE SEQUENCE</scope>
</reference>
<comment type="subcellular location">
    <subcellularLocation>
        <location evidence="1">Nucleus</location>
    </subcellularLocation>
</comment>
<evidence type="ECO:0000313" key="6">
    <source>
        <dbReference type="Proteomes" id="UP000815677"/>
    </source>
</evidence>
<protein>
    <recommendedName>
        <fullName evidence="7">Importin N-terminal domain-containing protein</fullName>
    </recommendedName>
</protein>
<keyword evidence="4" id="KW-0539">Nucleus</keyword>
<organism evidence="5 6">
    <name type="scientific">Mycena chlorophos</name>
    <name type="common">Agaric fungus</name>
    <name type="synonym">Agaricus chlorophos</name>
    <dbReference type="NCBI Taxonomy" id="658473"/>
    <lineage>
        <taxon>Eukaryota</taxon>
        <taxon>Fungi</taxon>
        <taxon>Dikarya</taxon>
        <taxon>Basidiomycota</taxon>
        <taxon>Agaricomycotina</taxon>
        <taxon>Agaricomycetes</taxon>
        <taxon>Agaricomycetidae</taxon>
        <taxon>Agaricales</taxon>
        <taxon>Marasmiineae</taxon>
        <taxon>Mycenaceae</taxon>
        <taxon>Mycena</taxon>
    </lineage>
</organism>
<comment type="similarity">
    <text evidence="2">Belongs to the importin beta family.</text>
</comment>
<evidence type="ECO:0000313" key="5">
    <source>
        <dbReference type="EMBL" id="GAT50200.1"/>
    </source>
</evidence>
<evidence type="ECO:0000256" key="2">
    <source>
        <dbReference type="ARBA" id="ARBA00007991"/>
    </source>
</evidence>
<dbReference type="InterPro" id="IPR011989">
    <property type="entry name" value="ARM-like"/>
</dbReference>
<dbReference type="InterPro" id="IPR016024">
    <property type="entry name" value="ARM-type_fold"/>
</dbReference>
<name>A0ABQ0LGH8_MYCCL</name>
<evidence type="ECO:0000256" key="3">
    <source>
        <dbReference type="ARBA" id="ARBA00022448"/>
    </source>
</evidence>
<dbReference type="Gene3D" id="1.25.10.10">
    <property type="entry name" value="Leucine-rich Repeat Variant"/>
    <property type="match status" value="1"/>
</dbReference>
<accession>A0ABQ0LGH8</accession>
<dbReference type="SUPFAM" id="SSF48371">
    <property type="entry name" value="ARM repeat"/>
    <property type="match status" value="1"/>
</dbReference>
<proteinExistence type="inferred from homology"/>
<dbReference type="PANTHER" id="PTHR12363">
    <property type="entry name" value="TRANSPORTIN 3 AND IMPORTIN 13"/>
    <property type="match status" value="1"/>
</dbReference>